<dbReference type="PIRSF" id="PIRSF020736">
    <property type="entry name" value="MiaE"/>
    <property type="match status" value="1"/>
</dbReference>
<reference evidence="1 2" key="1">
    <citation type="submission" date="2018-09" db="EMBL/GenBank/DDBJ databases">
        <title>Complete genome sequence of Euzebya sp. DY32-46 isolated from seawater of Pacific Ocean.</title>
        <authorList>
            <person name="Xu L."/>
            <person name="Wu Y.-H."/>
            <person name="Xu X.-W."/>
        </authorList>
    </citation>
    <scope>NUCLEOTIDE SEQUENCE [LARGE SCALE GENOMIC DNA]</scope>
    <source>
        <strain evidence="1 2">DY32-46</strain>
    </source>
</reference>
<dbReference type="Gene3D" id="1.20.1260.10">
    <property type="match status" value="1"/>
</dbReference>
<dbReference type="Pfam" id="PF06175">
    <property type="entry name" value="MiaE"/>
    <property type="match status" value="1"/>
</dbReference>
<dbReference type="KEGG" id="euz:DVS28_a2157"/>
<accession>A0A346XX93</accession>
<dbReference type="SUPFAM" id="SSF47240">
    <property type="entry name" value="Ferritin-like"/>
    <property type="match status" value="1"/>
</dbReference>
<dbReference type="InterPro" id="IPR012347">
    <property type="entry name" value="Ferritin-like"/>
</dbReference>
<dbReference type="GO" id="GO:0045301">
    <property type="term" value="F:tRNA 2-(methylsulfanyl)-N(6)-isopentenyladenosine(37) hydroxylase activity"/>
    <property type="evidence" value="ECO:0007669"/>
    <property type="project" value="InterPro"/>
</dbReference>
<dbReference type="Proteomes" id="UP000264006">
    <property type="component" value="Chromosome"/>
</dbReference>
<keyword evidence="2" id="KW-1185">Reference proteome</keyword>
<evidence type="ECO:0000313" key="1">
    <source>
        <dbReference type="EMBL" id="AXV06840.1"/>
    </source>
</evidence>
<dbReference type="InterPro" id="IPR010386">
    <property type="entry name" value="tRNA-Hydrxlase_MiaE"/>
</dbReference>
<protein>
    <submittedName>
        <fullName evidence="1">tRNA-(Ms[2]io[6]A)-hydroxylase</fullName>
    </submittedName>
</protein>
<dbReference type="InterPro" id="IPR009078">
    <property type="entry name" value="Ferritin-like_SF"/>
</dbReference>
<dbReference type="RefSeq" id="WP_216826547.1">
    <property type="nucleotide sequence ID" value="NZ_CP031165.1"/>
</dbReference>
<proteinExistence type="predicted"/>
<gene>
    <name evidence="1" type="ORF">DVS28_a2157</name>
</gene>
<dbReference type="EMBL" id="CP031165">
    <property type="protein sequence ID" value="AXV06840.1"/>
    <property type="molecule type" value="Genomic_DNA"/>
</dbReference>
<dbReference type="GO" id="GO:0006400">
    <property type="term" value="P:tRNA modification"/>
    <property type="evidence" value="ECO:0007669"/>
    <property type="project" value="InterPro"/>
</dbReference>
<organism evidence="1 2">
    <name type="scientific">Euzebya pacifica</name>
    <dbReference type="NCBI Taxonomy" id="1608957"/>
    <lineage>
        <taxon>Bacteria</taxon>
        <taxon>Bacillati</taxon>
        <taxon>Actinomycetota</taxon>
        <taxon>Nitriliruptoria</taxon>
        <taxon>Euzebyales</taxon>
    </lineage>
</organism>
<dbReference type="PANTHER" id="PTHR42637:SF1">
    <property type="entry name" value="TRNA 2-(METHYLSULFANYL)-N(6)-ISOPENTENYLADENOSINE(37) HYDROXYLASE"/>
    <property type="match status" value="1"/>
</dbReference>
<sequence>MTGPEDRVLTVRDPLIPDERVDALRIATPPGWEEVALADLRSTMSDHAHAEKKAALSALSMLNRYPDRDDIVYRMAKLAREEIRHLDQVLTHMRARGWTLMADRPDRFAKALLAERRGGAGEAELCDKLLVAALIEARSWERLNLLSLALEDAGDPRLAAFYDELARSEAGHYRVFVELALAECPTEDVVGRLSYLAEVEAAVIATLPHQPRIH</sequence>
<evidence type="ECO:0000313" key="2">
    <source>
        <dbReference type="Proteomes" id="UP000264006"/>
    </source>
</evidence>
<dbReference type="PANTHER" id="PTHR42637">
    <property type="entry name" value="TRNA-(MS[2]IO[6]A)-HYDROXYLASE"/>
    <property type="match status" value="1"/>
</dbReference>
<dbReference type="AlphaFoldDB" id="A0A346XX93"/>
<name>A0A346XX93_9ACTN</name>